<gene>
    <name evidence="2" type="ORF">E2F48_04040</name>
</gene>
<feature type="region of interest" description="Disordered" evidence="1">
    <location>
        <begin position="34"/>
        <end position="69"/>
    </location>
</feature>
<evidence type="ECO:0000313" key="2">
    <source>
        <dbReference type="EMBL" id="TDK26380.1"/>
    </source>
</evidence>
<protein>
    <submittedName>
        <fullName evidence="2">Uncharacterized protein</fullName>
    </submittedName>
</protein>
<organism evidence="2 3">
    <name type="scientific">Arthrobacter crusticola</name>
    <dbReference type="NCBI Taxonomy" id="2547960"/>
    <lineage>
        <taxon>Bacteria</taxon>
        <taxon>Bacillati</taxon>
        <taxon>Actinomycetota</taxon>
        <taxon>Actinomycetes</taxon>
        <taxon>Micrococcales</taxon>
        <taxon>Micrococcaceae</taxon>
        <taxon>Arthrobacter</taxon>
    </lineage>
</organism>
<dbReference type="AlphaFoldDB" id="A0A4R5TYU2"/>
<dbReference type="Proteomes" id="UP000295411">
    <property type="component" value="Unassembled WGS sequence"/>
</dbReference>
<dbReference type="EMBL" id="SMTK01000002">
    <property type="protein sequence ID" value="TDK26380.1"/>
    <property type="molecule type" value="Genomic_DNA"/>
</dbReference>
<name>A0A4R5TYU2_9MICC</name>
<accession>A0A4R5TYU2</accession>
<dbReference type="RefSeq" id="WP_133402743.1">
    <property type="nucleotide sequence ID" value="NZ_SMTK01000002.1"/>
</dbReference>
<comment type="caution">
    <text evidence="2">The sequence shown here is derived from an EMBL/GenBank/DDBJ whole genome shotgun (WGS) entry which is preliminary data.</text>
</comment>
<sequence>MSTIIEIVLDVLLEFFVYMGHGAGRSEYKTYRRSLPQDAQPMTRREWKKSHPAERRRRVKTDIADPGND</sequence>
<feature type="compositionally biased region" description="Basic and acidic residues" evidence="1">
    <location>
        <begin position="43"/>
        <end position="53"/>
    </location>
</feature>
<proteinExistence type="predicted"/>
<evidence type="ECO:0000256" key="1">
    <source>
        <dbReference type="SAM" id="MobiDB-lite"/>
    </source>
</evidence>
<evidence type="ECO:0000313" key="3">
    <source>
        <dbReference type="Proteomes" id="UP000295411"/>
    </source>
</evidence>
<keyword evidence="3" id="KW-1185">Reference proteome</keyword>
<reference evidence="2 3" key="1">
    <citation type="submission" date="2019-03" db="EMBL/GenBank/DDBJ databases">
        <title>Arthrobacter sp. nov., an bacterium isolated from biocrust in Mu Us Desert.</title>
        <authorList>
            <person name="Lixiong L."/>
        </authorList>
    </citation>
    <scope>NUCLEOTIDE SEQUENCE [LARGE SCALE GENOMIC DNA]</scope>
    <source>
        <strain evidence="2 3">SLN-3</strain>
    </source>
</reference>